<gene>
    <name evidence="2" type="ORF">SAMN05216418_1272</name>
</gene>
<organism evidence="2 3">
    <name type="scientific">Microbacterium enclense</name>
    <dbReference type="NCBI Taxonomy" id="993073"/>
    <lineage>
        <taxon>Bacteria</taxon>
        <taxon>Bacillati</taxon>
        <taxon>Actinomycetota</taxon>
        <taxon>Actinomycetes</taxon>
        <taxon>Micrococcales</taxon>
        <taxon>Microbacteriaceae</taxon>
        <taxon>Microbacterium</taxon>
    </lineage>
</organism>
<dbReference type="OrthoDB" id="4701311at2"/>
<reference evidence="2 3" key="1">
    <citation type="submission" date="2016-09" db="EMBL/GenBank/DDBJ databases">
        <authorList>
            <person name="Capua I."/>
            <person name="De Benedictis P."/>
            <person name="Joannis T."/>
            <person name="Lombin L.H."/>
            <person name="Cattoli G."/>
        </authorList>
    </citation>
    <scope>NUCLEOTIDE SEQUENCE [LARGE SCALE GENOMIC DNA]</scope>
    <source>
        <strain evidence="2 3">NIO-1002</strain>
    </source>
</reference>
<evidence type="ECO:0000259" key="1">
    <source>
        <dbReference type="Pfam" id="PF04480"/>
    </source>
</evidence>
<dbReference type="AlphaFoldDB" id="A0A1G6HJ78"/>
<keyword evidence="2" id="KW-0540">Nuclease</keyword>
<dbReference type="STRING" id="993073.AS029_05115"/>
<dbReference type="InterPro" id="IPR007569">
    <property type="entry name" value="DUF559"/>
</dbReference>
<dbReference type="GO" id="GO:0004519">
    <property type="term" value="F:endonuclease activity"/>
    <property type="evidence" value="ECO:0007669"/>
    <property type="project" value="UniProtKB-KW"/>
</dbReference>
<keyword evidence="2" id="KW-0378">Hydrolase</keyword>
<dbReference type="Gene3D" id="3.40.960.10">
    <property type="entry name" value="VSR Endonuclease"/>
    <property type="match status" value="1"/>
</dbReference>
<feature type="domain" description="DUF559" evidence="1">
    <location>
        <begin position="198"/>
        <end position="272"/>
    </location>
</feature>
<dbReference type="Pfam" id="PF04480">
    <property type="entry name" value="DUF559"/>
    <property type="match status" value="1"/>
</dbReference>
<accession>A0A1G6HJ78</accession>
<keyword evidence="2" id="KW-0255">Endonuclease</keyword>
<proteinExistence type="predicted"/>
<name>A0A1G6HJ78_9MICO</name>
<dbReference type="EMBL" id="FMYG01000002">
    <property type="protein sequence ID" value="SDB94254.1"/>
    <property type="molecule type" value="Genomic_DNA"/>
</dbReference>
<protein>
    <submittedName>
        <fullName evidence="2">Very-short-patch-repair endonuclease</fullName>
    </submittedName>
</protein>
<dbReference type="Proteomes" id="UP000183203">
    <property type="component" value="Unassembled WGS sequence"/>
</dbReference>
<evidence type="ECO:0000313" key="2">
    <source>
        <dbReference type="EMBL" id="SDB94254.1"/>
    </source>
</evidence>
<evidence type="ECO:0000313" key="3">
    <source>
        <dbReference type="Proteomes" id="UP000183203"/>
    </source>
</evidence>
<sequence>MQIDRVRAVADRVADLGGVARPTRLVREGHGRRQVSEAVSRGLVTRVRRDWIASPGADEYLVAAARTGTVLSCVTAAERLGLWVHERPPQPHVAHPGRGKIAATAAVVHWQRAIVPRHPDLLEDGIENVLMTVAACRPYEQARAVWESALNKRLVDLPGLERLPWVGVARRLAQEVTPWADSGLETYFVTRLGWLRLPIRTQIWIEGHRVDFLIGERLVVQIDGGHHVGRQRSEDNRHDAALMLLGFRVMRVSYEQVMHRWPEVQEQIMQAVAQGLHRA</sequence>